<keyword evidence="1" id="KW-0862">Zinc</keyword>
<dbReference type="AlphaFoldDB" id="A0A1S8WN67"/>
<dbReference type="GO" id="GO:0003676">
    <property type="term" value="F:nucleic acid binding"/>
    <property type="evidence" value="ECO:0007669"/>
    <property type="project" value="InterPro"/>
</dbReference>
<organism evidence="3 4">
    <name type="scientific">Opisthorchis viverrini</name>
    <name type="common">Southeast Asian liver fluke</name>
    <dbReference type="NCBI Taxonomy" id="6198"/>
    <lineage>
        <taxon>Eukaryota</taxon>
        <taxon>Metazoa</taxon>
        <taxon>Spiralia</taxon>
        <taxon>Lophotrochozoa</taxon>
        <taxon>Platyhelminthes</taxon>
        <taxon>Trematoda</taxon>
        <taxon>Digenea</taxon>
        <taxon>Opisthorchiida</taxon>
        <taxon>Opisthorchiata</taxon>
        <taxon>Opisthorchiidae</taxon>
        <taxon>Opisthorchis</taxon>
    </lineage>
</organism>
<evidence type="ECO:0000313" key="4">
    <source>
        <dbReference type="Proteomes" id="UP000243686"/>
    </source>
</evidence>
<dbReference type="PROSITE" id="PS50158">
    <property type="entry name" value="ZF_CCHC"/>
    <property type="match status" value="1"/>
</dbReference>
<name>A0A1S8WN67_OPIVI</name>
<evidence type="ECO:0000256" key="1">
    <source>
        <dbReference type="PROSITE-ProRule" id="PRU00047"/>
    </source>
</evidence>
<accession>A0A1S8WN67</accession>
<reference evidence="3 4" key="1">
    <citation type="submission" date="2015-03" db="EMBL/GenBank/DDBJ databases">
        <title>Draft genome of the nematode, Opisthorchis viverrini.</title>
        <authorList>
            <person name="Mitreva M."/>
        </authorList>
    </citation>
    <scope>NUCLEOTIDE SEQUENCE [LARGE SCALE GENOMIC DNA]</scope>
    <source>
        <strain evidence="3">Khon Kaen</strain>
    </source>
</reference>
<keyword evidence="1" id="KW-0863">Zinc-finger</keyword>
<keyword evidence="4" id="KW-1185">Reference proteome</keyword>
<dbReference type="Proteomes" id="UP000243686">
    <property type="component" value="Unassembled WGS sequence"/>
</dbReference>
<keyword evidence="1" id="KW-0479">Metal-binding</keyword>
<evidence type="ECO:0000259" key="2">
    <source>
        <dbReference type="PROSITE" id="PS50158"/>
    </source>
</evidence>
<protein>
    <recommendedName>
        <fullName evidence="2">CCHC-type domain-containing protein</fullName>
    </recommendedName>
</protein>
<dbReference type="PANTHER" id="PTHR47331">
    <property type="entry name" value="PHD-TYPE DOMAIN-CONTAINING PROTEIN"/>
    <property type="match status" value="1"/>
</dbReference>
<sequence>MAGSHTLAPLTSMDLPRVKLAKFDGSSHDYLKFIRQFEFYVASRTTDDGQKAKISNSRFGTIADQTNKCRADRTTLSKQPIKRQRSLVNAVFKTPESSPLCREPHPLKDCVKFAEFGCSKRWDMAKGYKVCFRCLKAGHMTKACNTGRKCGVN</sequence>
<proteinExistence type="predicted"/>
<dbReference type="InterPro" id="IPR001878">
    <property type="entry name" value="Znf_CCHC"/>
</dbReference>
<dbReference type="PANTHER" id="PTHR47331:SF1">
    <property type="entry name" value="GAG-LIKE PROTEIN"/>
    <property type="match status" value="1"/>
</dbReference>
<dbReference type="EMBL" id="KV900488">
    <property type="protein sequence ID" value="OON15865.1"/>
    <property type="molecule type" value="Genomic_DNA"/>
</dbReference>
<feature type="domain" description="CCHC-type" evidence="2">
    <location>
        <begin position="131"/>
        <end position="144"/>
    </location>
</feature>
<dbReference type="GO" id="GO:0008270">
    <property type="term" value="F:zinc ion binding"/>
    <property type="evidence" value="ECO:0007669"/>
    <property type="project" value="UniProtKB-KW"/>
</dbReference>
<gene>
    <name evidence="3" type="ORF">X801_08327</name>
</gene>
<evidence type="ECO:0000313" key="3">
    <source>
        <dbReference type="EMBL" id="OON15865.1"/>
    </source>
</evidence>